<evidence type="ECO:0000256" key="3">
    <source>
        <dbReference type="ARBA" id="ARBA00022741"/>
    </source>
</evidence>
<evidence type="ECO:0000256" key="9">
    <source>
        <dbReference type="SAM" id="Coils"/>
    </source>
</evidence>
<dbReference type="PRINTS" id="PR00981">
    <property type="entry name" value="TRNASYNTHSER"/>
</dbReference>
<sequence>MSVVSSKRLSSLSPATSQSFKFLCPHLNYKKFRDNVTSIAENIRNRNVKNVDVHRVAQLYNEFCDITTEINSLRSKRNEIAKSNKNLSSSSSFSSKLSEELTSLQNQGRKLKELIHQKESRLVEIEQSLLQEAIHIPNDTHPDVPIGDESKARVLKQIGKQLMRESVNFPIEDHMTIAGKHDLIDLESAANVTGTSWYYLRNAGALLELALIQYAMQKAIYKGFTPIITPDAIRTEFSHACGFNPRSRENAQNYFLSTSTSNSASNFSSPQGLTLSATAEIPLAGIYAGKILLESQLPIKMVGFGRAFRAESGARGADTRGIYRVHQFSKVELFALTRPEDSEIVFDEIIALQEEIFNDLGLCFRLLDMPTEELGSNAFRKHDIEAWMPGRDSWGEISSASNCTDYQSRRLNIRYRPNSIASTTATSTEFVYTLNGTAVAVPRIIIAIMENFQTSDGKVIIPKVLRQWTGLETIG</sequence>
<dbReference type="InterPro" id="IPR045864">
    <property type="entry name" value="aa-tRNA-synth_II/BPL/LPL"/>
</dbReference>
<evidence type="ECO:0000313" key="12">
    <source>
        <dbReference type="Proteomes" id="UP000789831"/>
    </source>
</evidence>
<name>A0A9N8W8D0_9GLOM</name>
<dbReference type="Gene3D" id="3.30.930.10">
    <property type="entry name" value="Bira Bifunctional Protein, Domain 2"/>
    <property type="match status" value="1"/>
</dbReference>
<keyword evidence="5" id="KW-0030">Aminoacyl-tRNA synthetase</keyword>
<proteinExistence type="predicted"/>
<keyword evidence="4 8" id="KW-0067">ATP-binding</keyword>
<dbReference type="Pfam" id="PF02403">
    <property type="entry name" value="Seryl_tRNA_N"/>
    <property type="match status" value="1"/>
</dbReference>
<feature type="binding site" evidence="8">
    <location>
        <begin position="325"/>
        <end position="328"/>
    </location>
    <ligand>
        <name>ATP</name>
        <dbReference type="ChEBI" id="CHEBI:30616"/>
    </ligand>
</feature>
<feature type="binding site" evidence="7">
    <location>
        <position position="435"/>
    </location>
    <ligand>
        <name>L-serine</name>
        <dbReference type="ChEBI" id="CHEBI:33384"/>
    </ligand>
</feature>
<dbReference type="PROSITE" id="PS50862">
    <property type="entry name" value="AA_TRNA_LIGASE_II"/>
    <property type="match status" value="1"/>
</dbReference>
<evidence type="ECO:0000256" key="5">
    <source>
        <dbReference type="ARBA" id="ARBA00023146"/>
    </source>
</evidence>
<dbReference type="Pfam" id="PF00587">
    <property type="entry name" value="tRNA-synt_2b"/>
    <property type="match status" value="1"/>
</dbReference>
<feature type="binding site" evidence="7">
    <location>
        <position position="309"/>
    </location>
    <ligand>
        <name>L-serine</name>
        <dbReference type="ChEBI" id="CHEBI:33384"/>
    </ligand>
</feature>
<keyword evidence="2" id="KW-0436">Ligase</keyword>
<evidence type="ECO:0000256" key="8">
    <source>
        <dbReference type="PIRSR" id="PIRSR001529-2"/>
    </source>
</evidence>
<evidence type="ECO:0000259" key="10">
    <source>
        <dbReference type="PROSITE" id="PS50862"/>
    </source>
</evidence>
<feature type="binding site" evidence="7">
    <location>
        <position position="332"/>
    </location>
    <ligand>
        <name>L-serine</name>
        <dbReference type="ChEBI" id="CHEBI:33384"/>
    </ligand>
</feature>
<evidence type="ECO:0000256" key="6">
    <source>
        <dbReference type="ARBA" id="ARBA00031113"/>
    </source>
</evidence>
<dbReference type="GO" id="GO:0004828">
    <property type="term" value="F:serine-tRNA ligase activity"/>
    <property type="evidence" value="ECO:0007669"/>
    <property type="project" value="UniProtKB-EC"/>
</dbReference>
<evidence type="ECO:0000256" key="4">
    <source>
        <dbReference type="ARBA" id="ARBA00022840"/>
    </source>
</evidence>
<dbReference type="NCBIfam" id="TIGR00414">
    <property type="entry name" value="serS"/>
    <property type="match status" value="1"/>
</dbReference>
<dbReference type="InterPro" id="IPR010978">
    <property type="entry name" value="tRNA-bd_arm"/>
</dbReference>
<dbReference type="InterPro" id="IPR006195">
    <property type="entry name" value="aa-tRNA-synth_II"/>
</dbReference>
<comment type="caution">
    <text evidence="11">The sequence shown here is derived from an EMBL/GenBank/DDBJ whole genome shotgun (WGS) entry which is preliminary data.</text>
</comment>
<feature type="coiled-coil region" evidence="9">
    <location>
        <begin position="94"/>
        <end position="121"/>
    </location>
</feature>
<dbReference type="PIRSF" id="PIRSF001529">
    <property type="entry name" value="Ser-tRNA-synth_IIa"/>
    <property type="match status" value="1"/>
</dbReference>
<evidence type="ECO:0000256" key="1">
    <source>
        <dbReference type="ARBA" id="ARBA00012840"/>
    </source>
</evidence>
<dbReference type="GO" id="GO:0006434">
    <property type="term" value="P:seryl-tRNA aminoacylation"/>
    <property type="evidence" value="ECO:0007669"/>
    <property type="project" value="InterPro"/>
</dbReference>
<dbReference type="Proteomes" id="UP000789831">
    <property type="component" value="Unassembled WGS sequence"/>
</dbReference>
<dbReference type="AlphaFoldDB" id="A0A9N8W8D0"/>
<feature type="site" description="Important for serine binding" evidence="7">
    <location>
        <position position="437"/>
    </location>
</feature>
<dbReference type="SUPFAM" id="SSF46589">
    <property type="entry name" value="tRNA-binding arm"/>
    <property type="match status" value="1"/>
</dbReference>
<feature type="binding site" evidence="8">
    <location>
        <begin position="309"/>
        <end position="311"/>
    </location>
    <ligand>
        <name>ATP</name>
        <dbReference type="ChEBI" id="CHEBI:30616"/>
    </ligand>
</feature>
<organism evidence="11 12">
    <name type="scientific">Ambispora gerdemannii</name>
    <dbReference type="NCBI Taxonomy" id="144530"/>
    <lineage>
        <taxon>Eukaryota</taxon>
        <taxon>Fungi</taxon>
        <taxon>Fungi incertae sedis</taxon>
        <taxon>Mucoromycota</taxon>
        <taxon>Glomeromycotina</taxon>
        <taxon>Glomeromycetes</taxon>
        <taxon>Archaeosporales</taxon>
        <taxon>Ambisporaceae</taxon>
        <taxon>Ambispora</taxon>
    </lineage>
</organism>
<evidence type="ECO:0000256" key="2">
    <source>
        <dbReference type="ARBA" id="ARBA00022598"/>
    </source>
</evidence>
<dbReference type="PANTHER" id="PTHR11778">
    <property type="entry name" value="SERYL-TRNA SYNTHETASE"/>
    <property type="match status" value="1"/>
</dbReference>
<dbReference type="Gene3D" id="1.10.287.40">
    <property type="entry name" value="Serine-tRNA synthetase, tRNA binding domain"/>
    <property type="match status" value="1"/>
</dbReference>
<gene>
    <name evidence="11" type="ORF">AGERDE_LOCUS2904</name>
</gene>
<keyword evidence="9" id="KW-0175">Coiled coil</keyword>
<dbReference type="InterPro" id="IPR015866">
    <property type="entry name" value="Ser-tRNA-synth_1_N"/>
</dbReference>
<evidence type="ECO:0000256" key="7">
    <source>
        <dbReference type="PIRSR" id="PIRSR001529-1"/>
    </source>
</evidence>
<dbReference type="OrthoDB" id="10264585at2759"/>
<evidence type="ECO:0000313" key="11">
    <source>
        <dbReference type="EMBL" id="CAG8474437.1"/>
    </source>
</evidence>
<feature type="binding site" evidence="7">
    <location>
        <position position="278"/>
    </location>
    <ligand>
        <name>L-serine</name>
        <dbReference type="ChEBI" id="CHEBI:33384"/>
    </ligand>
</feature>
<dbReference type="GO" id="GO:0005524">
    <property type="term" value="F:ATP binding"/>
    <property type="evidence" value="ECO:0007669"/>
    <property type="project" value="UniProtKB-KW"/>
</dbReference>
<dbReference type="EC" id="6.1.1.11" evidence="1"/>
<dbReference type="InterPro" id="IPR042103">
    <property type="entry name" value="SerRS_1_N_sf"/>
</dbReference>
<dbReference type="InterPro" id="IPR002314">
    <property type="entry name" value="aa-tRNA-synt_IIb"/>
</dbReference>
<feature type="binding site" evidence="8">
    <location>
        <begin position="396"/>
        <end position="399"/>
    </location>
    <ligand>
        <name>ATP</name>
        <dbReference type="ChEBI" id="CHEBI:30616"/>
    </ligand>
</feature>
<dbReference type="InterPro" id="IPR002317">
    <property type="entry name" value="Ser-tRNA-ligase_type_1"/>
</dbReference>
<accession>A0A9N8W8D0</accession>
<keyword evidence="12" id="KW-1185">Reference proteome</keyword>
<dbReference type="EMBL" id="CAJVPL010000258">
    <property type="protein sequence ID" value="CAG8474437.1"/>
    <property type="molecule type" value="Genomic_DNA"/>
</dbReference>
<dbReference type="SUPFAM" id="SSF55681">
    <property type="entry name" value="Class II aaRS and biotin synthetases"/>
    <property type="match status" value="1"/>
</dbReference>
<protein>
    <recommendedName>
        <fullName evidence="1">serine--tRNA ligase</fullName>
        <ecNumber evidence="1">6.1.1.11</ecNumber>
    </recommendedName>
    <alternativeName>
        <fullName evidence="6">Seryl-tRNA synthetase</fullName>
    </alternativeName>
</protein>
<reference evidence="11" key="1">
    <citation type="submission" date="2021-06" db="EMBL/GenBank/DDBJ databases">
        <authorList>
            <person name="Kallberg Y."/>
            <person name="Tangrot J."/>
            <person name="Rosling A."/>
        </authorList>
    </citation>
    <scope>NUCLEOTIDE SEQUENCE</scope>
    <source>
        <strain evidence="11">MT106</strain>
    </source>
</reference>
<keyword evidence="3" id="KW-0547">Nucleotide-binding</keyword>
<feature type="domain" description="Aminoacyl-transfer RNA synthetases class-II family profile" evidence="10">
    <location>
        <begin position="173"/>
        <end position="462"/>
    </location>
</feature>